<dbReference type="RefSeq" id="WP_279495699.1">
    <property type="nucleotide sequence ID" value="NZ_CP122283.1"/>
</dbReference>
<name>A0ABY8KQ50_9BACI</name>
<sequence length="63" mass="7228">MINEQFLIDQIILYLGQFQRFGGKQNETMAYKRLEQLRALVGLKDADEATDYLISRMEGAMAA</sequence>
<evidence type="ECO:0000313" key="2">
    <source>
        <dbReference type="Proteomes" id="UP001244564"/>
    </source>
</evidence>
<evidence type="ECO:0000313" key="1">
    <source>
        <dbReference type="EMBL" id="WGF40279.1"/>
    </source>
</evidence>
<protein>
    <submittedName>
        <fullName evidence="1">Uncharacterized protein</fullName>
    </submittedName>
</protein>
<dbReference type="EMBL" id="CP122283">
    <property type="protein sequence ID" value="WGF40279.1"/>
    <property type="molecule type" value="Genomic_DNA"/>
</dbReference>
<dbReference type="Proteomes" id="UP001244564">
    <property type="component" value="Chromosome"/>
</dbReference>
<organism evidence="1 2">
    <name type="scientific">Lysinibacillus capsici</name>
    <dbReference type="NCBI Taxonomy" id="2115968"/>
    <lineage>
        <taxon>Bacteria</taxon>
        <taxon>Bacillati</taxon>
        <taxon>Bacillota</taxon>
        <taxon>Bacilli</taxon>
        <taxon>Bacillales</taxon>
        <taxon>Bacillaceae</taxon>
        <taxon>Lysinibacillus</taxon>
    </lineage>
</organism>
<accession>A0ABY8KQ50</accession>
<reference evidence="1 2" key="1">
    <citation type="submission" date="2023-04" db="EMBL/GenBank/DDBJ databases">
        <title>Genomic of Lysinibacillus capsici TSBLM.</title>
        <authorList>
            <person name="Hu X.S."/>
            <person name="Yu C.H."/>
        </authorList>
    </citation>
    <scope>NUCLEOTIDE SEQUENCE [LARGE SCALE GENOMIC DNA]</scope>
    <source>
        <strain evidence="1 2">TSBLM</strain>
    </source>
</reference>
<proteinExistence type="predicted"/>
<gene>
    <name evidence="1" type="ORF">QBO96_08405</name>
</gene>
<keyword evidence="2" id="KW-1185">Reference proteome</keyword>